<dbReference type="RefSeq" id="WP_251414847.1">
    <property type="nucleotide sequence ID" value="NZ_JAMQGM010000028.1"/>
</dbReference>
<comment type="caution">
    <text evidence="3">The sequence shown here is derived from an EMBL/GenBank/DDBJ whole genome shotgun (WGS) entry which is preliminary data.</text>
</comment>
<keyword evidence="3" id="KW-0012">Acyltransferase</keyword>
<proteinExistence type="predicted"/>
<dbReference type="SUPFAM" id="SSF55729">
    <property type="entry name" value="Acyl-CoA N-acyltransferases (Nat)"/>
    <property type="match status" value="1"/>
</dbReference>
<dbReference type="InterPro" id="IPR000182">
    <property type="entry name" value="GNAT_dom"/>
</dbReference>
<gene>
    <name evidence="3" type="ORF">M1E25_13665</name>
</gene>
<dbReference type="GO" id="GO:0016746">
    <property type="term" value="F:acyltransferase activity"/>
    <property type="evidence" value="ECO:0007669"/>
    <property type="project" value="UniProtKB-KW"/>
</dbReference>
<dbReference type="CDD" id="cd04301">
    <property type="entry name" value="NAT_SF"/>
    <property type="match status" value="1"/>
</dbReference>
<evidence type="ECO:0000313" key="4">
    <source>
        <dbReference type="Proteomes" id="UP001167160"/>
    </source>
</evidence>
<dbReference type="EMBL" id="JAMQGM010000028">
    <property type="protein sequence ID" value="MCM2578393.1"/>
    <property type="molecule type" value="Genomic_DNA"/>
</dbReference>
<reference evidence="3" key="1">
    <citation type="journal article" date="2023" name="Int. J. Syst. Evol. Microbiol.">
        <title>Streptomyces meridianus sp. nov. isolated from brackish water of the Tagus estuary in Alcochete, Portugal.</title>
        <authorList>
            <person name="Santos J.D.N."/>
            <person name="Klimek D."/>
            <person name="Calusinska M."/>
            <person name="Lobo Da Cunha A."/>
            <person name="Catita J."/>
            <person name="Goncalves H."/>
            <person name="Gonzalez I."/>
            <person name="Reyes F."/>
            <person name="Lage O.M."/>
        </authorList>
    </citation>
    <scope>NUCLEOTIDE SEQUENCE</scope>
    <source>
        <strain evidence="3">MTZ3.1</strain>
    </source>
</reference>
<dbReference type="Gene3D" id="3.40.630.30">
    <property type="match status" value="1"/>
</dbReference>
<dbReference type="Proteomes" id="UP001167160">
    <property type="component" value="Unassembled WGS sequence"/>
</dbReference>
<dbReference type="InterPro" id="IPR016181">
    <property type="entry name" value="Acyl_CoA_acyltransferase"/>
</dbReference>
<organism evidence="3 4">
    <name type="scientific">Streptomyces meridianus</name>
    <dbReference type="NCBI Taxonomy" id="2938945"/>
    <lineage>
        <taxon>Bacteria</taxon>
        <taxon>Bacillati</taxon>
        <taxon>Actinomycetota</taxon>
        <taxon>Actinomycetes</taxon>
        <taxon>Kitasatosporales</taxon>
        <taxon>Streptomycetaceae</taxon>
        <taxon>Streptomyces</taxon>
    </lineage>
</organism>
<sequence length="178" mass="19554">MEELDLGEVSVRRASQADADALAAIDVPPDAVTAERRSGFRLWCGQGDVFMAETPSGPLGFCVLDYSFFEHGFITRLYVARDVRGKGIGTGLLAVTSGSCVTPKLFTSARLSNHAMQRLLQRVGWRPVGMLDGLNDEDGELELFYLCPPRHTPKKATEPRRRRPAGDAGLPERPRGLR</sequence>
<dbReference type="PROSITE" id="PS51186">
    <property type="entry name" value="GNAT"/>
    <property type="match status" value="1"/>
</dbReference>
<protein>
    <submittedName>
        <fullName evidence="3">GNAT family N-acetyltransferase</fullName>
        <ecNumber evidence="3">2.3.1.-</ecNumber>
    </submittedName>
</protein>
<evidence type="ECO:0000313" key="3">
    <source>
        <dbReference type="EMBL" id="MCM2578393.1"/>
    </source>
</evidence>
<keyword evidence="3" id="KW-0808">Transferase</keyword>
<name>A0ABT0X788_9ACTN</name>
<dbReference type="Pfam" id="PF13508">
    <property type="entry name" value="Acetyltransf_7"/>
    <property type="match status" value="1"/>
</dbReference>
<evidence type="ECO:0000259" key="2">
    <source>
        <dbReference type="PROSITE" id="PS51186"/>
    </source>
</evidence>
<dbReference type="EC" id="2.3.1.-" evidence="3"/>
<evidence type="ECO:0000256" key="1">
    <source>
        <dbReference type="SAM" id="MobiDB-lite"/>
    </source>
</evidence>
<accession>A0ABT0X788</accession>
<keyword evidence="4" id="KW-1185">Reference proteome</keyword>
<feature type="region of interest" description="Disordered" evidence="1">
    <location>
        <begin position="150"/>
        <end position="178"/>
    </location>
</feature>
<feature type="domain" description="N-acetyltransferase" evidence="2">
    <location>
        <begin position="9"/>
        <end position="148"/>
    </location>
</feature>